<dbReference type="PANTHER" id="PTHR42755">
    <property type="entry name" value="3-DEOXY-MANNO-OCTULOSONATE CYTIDYLYLTRANSFERASE"/>
    <property type="match status" value="1"/>
</dbReference>
<evidence type="ECO:0000256" key="8">
    <source>
        <dbReference type="PIRSR" id="PIRSR639901-2"/>
    </source>
</evidence>
<comment type="subcellular location">
    <subcellularLocation>
        <location evidence="9">Cell membrane</location>
    </subcellularLocation>
</comment>
<dbReference type="AlphaFoldDB" id="A0A239JNP5"/>
<evidence type="ECO:0000256" key="3">
    <source>
        <dbReference type="ARBA" id="ARBA00019077"/>
    </source>
</evidence>
<evidence type="ECO:0000256" key="4">
    <source>
        <dbReference type="ARBA" id="ARBA00022679"/>
    </source>
</evidence>
<proteinExistence type="inferred from homology"/>
<dbReference type="GO" id="GO:0005886">
    <property type="term" value="C:plasma membrane"/>
    <property type="evidence" value="ECO:0007669"/>
    <property type="project" value="UniProtKB-SubCell"/>
</dbReference>
<dbReference type="Proteomes" id="UP000198356">
    <property type="component" value="Unassembled WGS sequence"/>
</dbReference>
<dbReference type="UniPathway" id="UPA00958"/>
<dbReference type="GO" id="GO:0009244">
    <property type="term" value="P:lipopolysaccharide core region biosynthetic process"/>
    <property type="evidence" value="ECO:0007669"/>
    <property type="project" value="UniProtKB-UniRule"/>
</dbReference>
<dbReference type="InterPro" id="IPR039901">
    <property type="entry name" value="Kdotransferase"/>
</dbReference>
<comment type="pathway">
    <text evidence="1 9">Bacterial outer membrane biogenesis; LPS core biosynthesis.</text>
</comment>
<dbReference type="EC" id="2.4.99.12" evidence="2 9"/>
<keyword evidence="4 9" id="KW-0808">Transferase</keyword>
<dbReference type="OrthoDB" id="9789797at2"/>
<dbReference type="Pfam" id="PF04413">
    <property type="entry name" value="Glycos_transf_N"/>
    <property type="match status" value="1"/>
</dbReference>
<dbReference type="Gene3D" id="3.40.50.11720">
    <property type="entry name" value="3-Deoxy-D-manno-octulosonic-acid transferase, N-terminal domain"/>
    <property type="match status" value="1"/>
</dbReference>
<dbReference type="PANTHER" id="PTHR42755:SF1">
    <property type="entry name" value="3-DEOXY-D-MANNO-OCTULOSONIC ACID TRANSFERASE, MITOCHONDRIAL-RELATED"/>
    <property type="match status" value="1"/>
</dbReference>
<keyword evidence="9" id="KW-0472">Membrane</keyword>
<accession>A0A239JNP5</accession>
<evidence type="ECO:0000256" key="1">
    <source>
        <dbReference type="ARBA" id="ARBA00004713"/>
    </source>
</evidence>
<feature type="site" description="Transition state stabilizer" evidence="8">
    <location>
        <position position="132"/>
    </location>
</feature>
<organism evidence="11 12">
    <name type="scientific">Granulicella rosea</name>
    <dbReference type="NCBI Taxonomy" id="474952"/>
    <lineage>
        <taxon>Bacteria</taxon>
        <taxon>Pseudomonadati</taxon>
        <taxon>Acidobacteriota</taxon>
        <taxon>Terriglobia</taxon>
        <taxon>Terriglobales</taxon>
        <taxon>Acidobacteriaceae</taxon>
        <taxon>Granulicella</taxon>
    </lineage>
</organism>
<feature type="site" description="Transition state stabilizer" evidence="8">
    <location>
        <position position="210"/>
    </location>
</feature>
<sequence>MILYSALLTAVLVLGSPWWLWRMATSGRYRAGLSGRLGVVPAGLKAAVAGKDVVWVHCVSVGEVLGAARLIAELQAALPGYVVAVSTTTQTGQEIARQKLPGTPVFYMPLDLAFIVRRYLNVLRPKLLVLMESELWPRLLVECERRKIPVAVVNARISDRSFPRYMKLRRLWKPLMAKVTLFLAQGEETAERLRMIGAPPQRVRVAGNLKFDLQPAAPSKVADRIRELADGRPIIVAGSTCGTESSADEETMLLEAWQRAPREKFGALLVIAPRHTQRFAVVESALSEFHYLRVSDWSRTDGKSPRIILPGHPDRLEIILLNTIGDLADVYRIADIAFVGGSLIPRGGHNPLEPARFGVPVTMGPFHQNFREIVHLMSSEDGLREIVTDDIAGVEEAFADLLSDTEDARRVGERGQAVYKTHSGATPKTAQILVDLIVWRKP</sequence>
<evidence type="ECO:0000313" key="11">
    <source>
        <dbReference type="EMBL" id="SNT07058.1"/>
    </source>
</evidence>
<dbReference type="EMBL" id="FZOU01000004">
    <property type="protein sequence ID" value="SNT07058.1"/>
    <property type="molecule type" value="Genomic_DNA"/>
</dbReference>
<evidence type="ECO:0000256" key="9">
    <source>
        <dbReference type="RuleBase" id="RU365103"/>
    </source>
</evidence>
<reference evidence="11 12" key="1">
    <citation type="submission" date="2017-06" db="EMBL/GenBank/DDBJ databases">
        <authorList>
            <person name="Kim H.J."/>
            <person name="Triplett B.A."/>
        </authorList>
    </citation>
    <scope>NUCLEOTIDE SEQUENCE [LARGE SCALE GENOMIC DNA]</scope>
    <source>
        <strain evidence="11 12">DSM 18704</strain>
    </source>
</reference>
<evidence type="ECO:0000256" key="2">
    <source>
        <dbReference type="ARBA" id="ARBA00012621"/>
    </source>
</evidence>
<evidence type="ECO:0000256" key="6">
    <source>
        <dbReference type="ARBA" id="ARBA00049183"/>
    </source>
</evidence>
<feature type="active site" description="Proton acceptor" evidence="7">
    <location>
        <position position="63"/>
    </location>
</feature>
<evidence type="ECO:0000256" key="7">
    <source>
        <dbReference type="PIRSR" id="PIRSR639901-1"/>
    </source>
</evidence>
<evidence type="ECO:0000313" key="12">
    <source>
        <dbReference type="Proteomes" id="UP000198356"/>
    </source>
</evidence>
<dbReference type="GO" id="GO:0009245">
    <property type="term" value="P:lipid A biosynthetic process"/>
    <property type="evidence" value="ECO:0007669"/>
    <property type="project" value="TreeGrafter"/>
</dbReference>
<name>A0A239JNP5_9BACT</name>
<comment type="similarity">
    <text evidence="9">Belongs to the glycosyltransferase group 1 family.</text>
</comment>
<dbReference type="InterPro" id="IPR038107">
    <property type="entry name" value="Glycos_transf_N_sf"/>
</dbReference>
<feature type="domain" description="3-deoxy-D-manno-octulosonic-acid transferase N-terminal" evidence="10">
    <location>
        <begin position="34"/>
        <end position="212"/>
    </location>
</feature>
<protein>
    <recommendedName>
        <fullName evidence="3 9">3-deoxy-D-manno-octulosonic acid transferase</fullName>
        <shortName evidence="9">Kdo transferase</shortName>
        <ecNumber evidence="2 9">2.4.99.12</ecNumber>
    </recommendedName>
    <alternativeName>
        <fullName evidence="5 9">Lipid IV(A) 3-deoxy-D-manno-octulosonic acid transferase</fullName>
    </alternativeName>
</protein>
<dbReference type="RefSeq" id="WP_089409075.1">
    <property type="nucleotide sequence ID" value="NZ_FZOU01000004.1"/>
</dbReference>
<evidence type="ECO:0000256" key="5">
    <source>
        <dbReference type="ARBA" id="ARBA00031445"/>
    </source>
</evidence>
<gene>
    <name evidence="11" type="ORF">SAMN05421770_10433</name>
</gene>
<evidence type="ECO:0000259" key="10">
    <source>
        <dbReference type="Pfam" id="PF04413"/>
    </source>
</evidence>
<comment type="catalytic activity">
    <reaction evidence="6 9">
        <text>lipid IVA (E. coli) + CMP-3-deoxy-beta-D-manno-octulosonate = alpha-Kdo-(2-&gt;6)-lipid IVA (E. coli) + CMP + H(+)</text>
        <dbReference type="Rhea" id="RHEA:28066"/>
        <dbReference type="ChEBI" id="CHEBI:15378"/>
        <dbReference type="ChEBI" id="CHEBI:58603"/>
        <dbReference type="ChEBI" id="CHEBI:60364"/>
        <dbReference type="ChEBI" id="CHEBI:60377"/>
        <dbReference type="ChEBI" id="CHEBI:85987"/>
        <dbReference type="EC" id="2.4.99.12"/>
    </reaction>
</comment>
<dbReference type="InterPro" id="IPR007507">
    <property type="entry name" value="Glycos_transf_N"/>
</dbReference>
<dbReference type="GO" id="GO:0043842">
    <property type="term" value="F:Kdo transferase activity"/>
    <property type="evidence" value="ECO:0007669"/>
    <property type="project" value="UniProtKB-EC"/>
</dbReference>
<keyword evidence="9" id="KW-1003">Cell membrane</keyword>
<comment type="function">
    <text evidence="9">Involved in lipopolysaccharide (LPS) biosynthesis. Catalyzes the transfer of 3-deoxy-D-manno-octulosonate (Kdo) residue(s) from CMP-Kdo to lipid IV(A), the tetraacyldisaccharide-1,4'-bisphosphate precursor of lipid A.</text>
</comment>
<dbReference type="SUPFAM" id="SSF53756">
    <property type="entry name" value="UDP-Glycosyltransferase/glycogen phosphorylase"/>
    <property type="match status" value="1"/>
</dbReference>
<keyword evidence="12" id="KW-1185">Reference proteome</keyword>
<dbReference type="Gene3D" id="3.40.50.2000">
    <property type="entry name" value="Glycogen Phosphorylase B"/>
    <property type="match status" value="1"/>
</dbReference>
<keyword evidence="9" id="KW-0448">Lipopolysaccharide biosynthesis</keyword>